<evidence type="ECO:0000313" key="1">
    <source>
        <dbReference type="EMBL" id="XCJ68654.1"/>
    </source>
</evidence>
<protein>
    <submittedName>
        <fullName evidence="1">Uncharacterized protein</fullName>
    </submittedName>
</protein>
<dbReference type="RefSeq" id="WP_353940339.1">
    <property type="nucleotide sequence ID" value="NZ_CP159534.1"/>
</dbReference>
<dbReference type="AlphaFoldDB" id="A0AAU8IKF6"/>
<dbReference type="KEGG" id="stac:ABII15_01215"/>
<accession>A0AAU8IKF6</accession>
<name>A0AAU8IKF6_9ACTN</name>
<proteinExistence type="predicted"/>
<sequence>MHLHLKYPLEPDSAPRHAAAVVEAALDISGAELDYSPASIELVEDIVDSFRSDGATCDEMAESLAEFGCYVGEILVRHAGGTWHHEPAAHHPVPLVVDLPGPRRCHPVDWVFRRLEHGPDISIRALYATAVHEEARDM</sequence>
<organism evidence="1">
    <name type="scientific">Streptomyces tabacisoli</name>
    <dbReference type="NCBI Taxonomy" id="3156398"/>
    <lineage>
        <taxon>Bacteria</taxon>
        <taxon>Bacillati</taxon>
        <taxon>Actinomycetota</taxon>
        <taxon>Actinomycetes</taxon>
        <taxon>Kitasatosporales</taxon>
        <taxon>Streptomycetaceae</taxon>
        <taxon>Streptomyces</taxon>
    </lineage>
</organism>
<reference evidence="1" key="1">
    <citation type="submission" date="2024-06" db="EMBL/GenBank/DDBJ databases">
        <title>Streptomyces sp. strain HUAS MG91 genome sequences.</title>
        <authorList>
            <person name="Mo P."/>
        </authorList>
    </citation>
    <scope>NUCLEOTIDE SEQUENCE</scope>
    <source>
        <strain evidence="1">HUAS MG91</strain>
    </source>
</reference>
<gene>
    <name evidence="1" type="ORF">ABII15_01215</name>
</gene>
<dbReference type="EMBL" id="CP159534">
    <property type="protein sequence ID" value="XCJ68654.1"/>
    <property type="molecule type" value="Genomic_DNA"/>
</dbReference>